<dbReference type="SMART" id="SM00320">
    <property type="entry name" value="WD40"/>
    <property type="match status" value="3"/>
</dbReference>
<dbReference type="FunFam" id="2.130.10.10:FF:001197">
    <property type="entry name" value="WD repeat domain 60"/>
    <property type="match status" value="1"/>
</dbReference>
<dbReference type="PANTHER" id="PTHR16022:SF0">
    <property type="entry name" value="CYTOPLASMIC DYNEIN 2 INTERMEDIATE CHAIN 1"/>
    <property type="match status" value="1"/>
</dbReference>
<dbReference type="GO" id="GO:0005868">
    <property type="term" value="C:cytoplasmic dynein complex"/>
    <property type="evidence" value="ECO:0000318"/>
    <property type="project" value="GO_Central"/>
</dbReference>
<evidence type="ECO:0000256" key="12">
    <source>
        <dbReference type="ARBA" id="ARBA00058820"/>
    </source>
</evidence>
<name>A0A6I8P295_ORNAN</name>
<dbReference type="Gene3D" id="2.130.10.10">
    <property type="entry name" value="YVTN repeat-like/Quinoprotein amine dehydrogenase"/>
    <property type="match status" value="2"/>
</dbReference>
<comment type="similarity">
    <text evidence="3">Belongs to the dynein light intermediate chain family.</text>
</comment>
<dbReference type="SUPFAM" id="SSF50978">
    <property type="entry name" value="WD40 repeat-like"/>
    <property type="match status" value="1"/>
</dbReference>
<evidence type="ECO:0000256" key="9">
    <source>
        <dbReference type="ARBA" id="ARBA00023069"/>
    </source>
</evidence>
<evidence type="ECO:0000256" key="17">
    <source>
        <dbReference type="PROSITE-ProRule" id="PRU00221"/>
    </source>
</evidence>
<comment type="function">
    <text evidence="12">Acts as one of several non-catalytic accessory components of the cytoplasmic dynein 2 complex (dynein-2 complex), a motor protein complex that drives the movement of cargos along microtubules within cilia and flagella in concert with the intraflagellar transport (IFT) system. DYNC2I1 plays a major role in retrograde ciliary protein trafficking in cilia and flagella. Also requires to maintain a functional transition zone.</text>
</comment>
<keyword evidence="11" id="KW-0966">Cell projection</keyword>
<evidence type="ECO:0000256" key="5">
    <source>
        <dbReference type="ARBA" id="ARBA00022553"/>
    </source>
</evidence>
<dbReference type="InterPro" id="IPR042505">
    <property type="entry name" value="DYNC2I1"/>
</dbReference>
<dbReference type="AlphaFoldDB" id="A0A6I8P295"/>
<feature type="repeat" description="WD" evidence="17">
    <location>
        <begin position="583"/>
        <end position="606"/>
    </location>
</feature>
<keyword evidence="6 17" id="KW-0853">WD repeat</keyword>
<dbReference type="InterPro" id="IPR015943">
    <property type="entry name" value="WD40/YVTN_repeat-like_dom_sf"/>
</dbReference>
<feature type="region of interest" description="Disordered" evidence="18">
    <location>
        <begin position="83"/>
        <end position="280"/>
    </location>
</feature>
<keyword evidence="7" id="KW-0677">Repeat</keyword>
<dbReference type="OMA" id="ILNMWVV"/>
<evidence type="ECO:0000256" key="4">
    <source>
        <dbReference type="ARBA" id="ARBA00022490"/>
    </source>
</evidence>
<dbReference type="FunFam" id="2.130.10.10:FF:000979">
    <property type="entry name" value="WD repeat domain 60"/>
    <property type="match status" value="1"/>
</dbReference>
<dbReference type="GO" id="GO:0045503">
    <property type="term" value="F:dynein light chain binding"/>
    <property type="evidence" value="ECO:0000318"/>
    <property type="project" value="GO_Central"/>
</dbReference>
<accession>A0A6I8P295</accession>
<dbReference type="InterPro" id="IPR036322">
    <property type="entry name" value="WD40_repeat_dom_sf"/>
</dbReference>
<keyword evidence="4" id="KW-0963">Cytoplasm</keyword>
<protein>
    <recommendedName>
        <fullName evidence="14">Cytoplasmic dynein 2 intermediate chain 1</fullName>
    </recommendedName>
    <alternativeName>
        <fullName evidence="16">Dynein 2 intermediate chain 1</fullName>
    </alternativeName>
    <alternativeName>
        <fullName evidence="15">WD repeat-containing protein 60</fullName>
    </alternativeName>
</protein>
<sequence>MLARNNRISSPPLGLEGSIDLLKYFHFPSRQMISFLFSRVRSKNYCVLIEIIRFPRYFILVLILQFIDGKDNHVKYLLNKDEDRERRHKRQKEQIRETKDQEKSALREKREGLSREKSSSLPGKDGEEKHKEKQQKERPSFGDDRQRSTMEKKERKAREEPTKKGDLKQDDHRNQGASSKRESGLHSWNIQNSIKTIGKENKDTKKKPSQEDHMSVWTSAQKPASDEADDMEKEDINSENGANDDFDENYEDDFEDYEEDFDDFDDDEEEEEESKEKKEDIPLAKKIEIEEIQRAINAENQRIIHALPLKQVQTEPEREPRMEGKDSPSRGSLCGILMDFVTAKERQVSRNLALKQKKRSTKLLRLIDLDFSISFSILDLPPVNEYDMYIRNFGKRNTKQAYVQCNEDNVEREIQTTEIETSEAWTQHPGESNLVSGGNKNSRDSLVESALVPKVDTQRLSNFLQAACKVIAVLLEEERAAAEPSWNLPPQENTLSISDSCFQLNTDLPFLHNRKVSSLHISEVQRQMLVSVHELPKKPYSDQLDKKFILCIWDIWQPSSPQKILICESKVKCCCFSPFKATLLFAGTMDGSVVVWDLREDSRIHQYLKLKGSDWIFRTSTFSTDGVFTTVNHKSPVQAIEQVSTSVYKKPSCVLSPLSSQEEMSDLLFQIASLDESGILNLWVVVELQKADLAGSQSDLGLIPGGKIKLVHSSVVLLNTSFSPKEDMGLGTVQALNVKFLPSDPNRFIFGTDIGLVRQSARHDLRVCPKFFKPQQKGTRPIRVNAIEFSPFGEPIFLVGCSDGSIRLHQLASEYPLGQWNNSTGGQPITAVQWALTRPAVFFVQDASSTIYIWDLLESDLGPVAKQLLSVDKLTTMKVLAEPGKTNGLLGLALAKESGTVDIQFVKKKWAFPLEDEQKKLHVLLQQSF</sequence>
<dbReference type="InParanoid" id="A0A6I8P295"/>
<dbReference type="PANTHER" id="PTHR16022">
    <property type="entry name" value="WD REPEAT DOMAIN 60"/>
    <property type="match status" value="1"/>
</dbReference>
<evidence type="ECO:0000313" key="19">
    <source>
        <dbReference type="Ensembl" id="ENSOANP00000046619.1"/>
    </source>
</evidence>
<dbReference type="Ensembl" id="ENSOANT00000063052.1">
    <property type="protein sequence ID" value="ENSOANP00000046619.1"/>
    <property type="gene ID" value="ENSOANG00000006118.5"/>
</dbReference>
<organism evidence="19 20">
    <name type="scientific">Ornithorhynchus anatinus</name>
    <name type="common">Duckbill platypus</name>
    <dbReference type="NCBI Taxonomy" id="9258"/>
    <lineage>
        <taxon>Eukaryota</taxon>
        <taxon>Metazoa</taxon>
        <taxon>Chordata</taxon>
        <taxon>Craniata</taxon>
        <taxon>Vertebrata</taxon>
        <taxon>Euteleostomi</taxon>
        <taxon>Mammalia</taxon>
        <taxon>Monotremata</taxon>
        <taxon>Ornithorhynchidae</taxon>
        <taxon>Ornithorhynchus</taxon>
    </lineage>
</organism>
<evidence type="ECO:0000256" key="7">
    <source>
        <dbReference type="ARBA" id="ARBA00022737"/>
    </source>
</evidence>
<evidence type="ECO:0000256" key="6">
    <source>
        <dbReference type="ARBA" id="ARBA00022574"/>
    </source>
</evidence>
<evidence type="ECO:0000256" key="18">
    <source>
        <dbReference type="SAM" id="MobiDB-lite"/>
    </source>
</evidence>
<evidence type="ECO:0000313" key="20">
    <source>
        <dbReference type="Proteomes" id="UP000002279"/>
    </source>
</evidence>
<reference evidence="19" key="1">
    <citation type="submission" date="2025-08" db="UniProtKB">
        <authorList>
            <consortium name="Ensembl"/>
        </authorList>
    </citation>
    <scope>IDENTIFICATION</scope>
    <source>
        <strain evidence="19">Glennie</strain>
    </source>
</reference>
<proteinExistence type="inferred from homology"/>
<feature type="compositionally biased region" description="Basic and acidic residues" evidence="18">
    <location>
        <begin position="197"/>
        <end position="214"/>
    </location>
</feature>
<dbReference type="InterPro" id="IPR001680">
    <property type="entry name" value="WD40_rpt"/>
</dbReference>
<evidence type="ECO:0000256" key="8">
    <source>
        <dbReference type="ARBA" id="ARBA00022794"/>
    </source>
</evidence>
<dbReference type="GO" id="GO:0000242">
    <property type="term" value="C:pericentriolar material"/>
    <property type="evidence" value="ECO:0000318"/>
    <property type="project" value="GO_Central"/>
</dbReference>
<evidence type="ECO:0000256" key="10">
    <source>
        <dbReference type="ARBA" id="ARBA00023212"/>
    </source>
</evidence>
<dbReference type="GO" id="GO:0005929">
    <property type="term" value="C:cilium"/>
    <property type="evidence" value="ECO:0007669"/>
    <property type="project" value="UniProtKB-SubCell"/>
</dbReference>
<comment type="subcellular location">
    <subcellularLocation>
        <location evidence="1">Cell projection</location>
        <location evidence="1">Cilium</location>
    </subcellularLocation>
    <subcellularLocation>
        <location evidence="2">Cytoplasm</location>
        <location evidence="2">Cytoskeleton</location>
        <location evidence="2">Microtubule organizing center</location>
        <location evidence="2">Centrosome</location>
    </subcellularLocation>
</comment>
<dbReference type="GeneTree" id="ENSGT00390000013743"/>
<feature type="compositionally biased region" description="Basic and acidic residues" evidence="18">
    <location>
        <begin position="92"/>
        <end position="184"/>
    </location>
</feature>
<evidence type="ECO:0000256" key="13">
    <source>
        <dbReference type="ARBA" id="ARBA00065897"/>
    </source>
</evidence>
<gene>
    <name evidence="19" type="primary">DYNC2I1</name>
</gene>
<evidence type="ECO:0000256" key="2">
    <source>
        <dbReference type="ARBA" id="ARBA00004300"/>
    </source>
</evidence>
<comment type="subunit">
    <text evidence="13">Intermediate chain of the cytoplasmic dynein complex 2, a multisubunit complex, composed at least of eleven different proteins. The cytoplasmic dynein 2 complex consists of two catalytic heavy chains (HCs) and a number of non-catalytic subunits presented by intermediate chains (ICs), light intermediate chains (LICs) and light chains (LCs). Among them, a heavy chain (DYNC2H1), two intermediate chains (DYNC2I2 and DYNC2I1), a light intermediate chain (DYNC2LI1), and a light chain (DYNLT2B) are unique to the cytoplasmic dynein complex 2, but a subset of the light chains are also shared by dynein-1 and dynein-2 complexes. Interacts with DYNC2I2; their C-terminal domains each bind a copy of the heavy chain, and their extended N-terminal regions are held together by an array of light chain dimers. Interacts with DYNLT2B. Interacts (via the N-terminal half) with DYNLT2B-DYNLT1 dimer or with DYNLT2B-DYNLT3 dimer; this interaction is crucial for retrograde trafficking of ciliary proteins.</text>
</comment>
<feature type="compositionally biased region" description="Acidic residues" evidence="18">
    <location>
        <begin position="242"/>
        <end position="273"/>
    </location>
</feature>
<feature type="compositionally biased region" description="Polar residues" evidence="18">
    <location>
        <begin position="186"/>
        <end position="195"/>
    </location>
</feature>
<evidence type="ECO:0000256" key="11">
    <source>
        <dbReference type="ARBA" id="ARBA00023273"/>
    </source>
</evidence>
<keyword evidence="5" id="KW-0597">Phosphoprotein</keyword>
<evidence type="ECO:0000256" key="15">
    <source>
        <dbReference type="ARBA" id="ARBA00075740"/>
    </source>
</evidence>
<dbReference type="GO" id="GO:0060271">
    <property type="term" value="P:cilium assembly"/>
    <property type="evidence" value="ECO:0000318"/>
    <property type="project" value="GO_Central"/>
</dbReference>
<dbReference type="GO" id="GO:0045504">
    <property type="term" value="F:dynein heavy chain binding"/>
    <property type="evidence" value="ECO:0007669"/>
    <property type="project" value="InterPro"/>
</dbReference>
<keyword evidence="9" id="KW-0969">Cilium</keyword>
<evidence type="ECO:0000256" key="1">
    <source>
        <dbReference type="ARBA" id="ARBA00004138"/>
    </source>
</evidence>
<dbReference type="Pfam" id="PF00400">
    <property type="entry name" value="WD40"/>
    <property type="match status" value="1"/>
</dbReference>
<keyword evidence="10" id="KW-0206">Cytoskeleton</keyword>
<keyword evidence="8" id="KW-0970">Cilium biogenesis/degradation</keyword>
<dbReference type="Bgee" id="ENSOANG00000006118">
    <property type="expression patterns" value="Expressed in endometrium and 8 other cell types or tissues"/>
</dbReference>
<evidence type="ECO:0000256" key="14">
    <source>
        <dbReference type="ARBA" id="ARBA00072501"/>
    </source>
</evidence>
<keyword evidence="20" id="KW-1185">Reference proteome</keyword>
<dbReference type="PROSITE" id="PS50082">
    <property type="entry name" value="WD_REPEATS_2"/>
    <property type="match status" value="1"/>
</dbReference>
<dbReference type="Proteomes" id="UP000002279">
    <property type="component" value="Unplaced"/>
</dbReference>
<evidence type="ECO:0000256" key="3">
    <source>
        <dbReference type="ARBA" id="ARBA00006831"/>
    </source>
</evidence>
<dbReference type="GO" id="GO:0042073">
    <property type="term" value="P:intraciliary transport"/>
    <property type="evidence" value="ECO:0007669"/>
    <property type="project" value="InterPro"/>
</dbReference>
<evidence type="ECO:0000256" key="16">
    <source>
        <dbReference type="ARBA" id="ARBA00079714"/>
    </source>
</evidence>
<reference evidence="19" key="2">
    <citation type="submission" date="2025-09" db="UniProtKB">
        <authorList>
            <consortium name="Ensembl"/>
        </authorList>
    </citation>
    <scope>IDENTIFICATION</scope>
    <source>
        <strain evidence="19">Glennie</strain>
    </source>
</reference>
<dbReference type="FunCoup" id="A0A6I8P295">
    <property type="interactions" value="730"/>
</dbReference>